<dbReference type="InterPro" id="IPR014303">
    <property type="entry name" value="RNA_pol_sigma-70_ECF"/>
</dbReference>
<evidence type="ECO:0000256" key="1">
    <source>
        <dbReference type="ARBA" id="ARBA00010641"/>
    </source>
</evidence>
<evidence type="ECO:0000259" key="7">
    <source>
        <dbReference type="Pfam" id="PF04542"/>
    </source>
</evidence>
<dbReference type="RefSeq" id="WP_381348548.1">
    <property type="nucleotide sequence ID" value="NZ_JBHMCY010000052.1"/>
</dbReference>
<dbReference type="InterPro" id="IPR014284">
    <property type="entry name" value="RNA_pol_sigma-70_dom"/>
</dbReference>
<evidence type="ECO:0000256" key="6">
    <source>
        <dbReference type="SAM" id="MobiDB-lite"/>
    </source>
</evidence>
<dbReference type="Gene3D" id="3.10.450.50">
    <property type="match status" value="1"/>
</dbReference>
<organism evidence="9 10">
    <name type="scientific">Streptomyces cinereospinus</name>
    <dbReference type="NCBI Taxonomy" id="285561"/>
    <lineage>
        <taxon>Bacteria</taxon>
        <taxon>Bacillati</taxon>
        <taxon>Actinomycetota</taxon>
        <taxon>Actinomycetes</taxon>
        <taxon>Kitasatosporales</taxon>
        <taxon>Streptomycetaceae</taxon>
        <taxon>Streptomyces</taxon>
    </lineage>
</organism>
<dbReference type="InterPro" id="IPR013249">
    <property type="entry name" value="RNA_pol_sigma70_r4_t2"/>
</dbReference>
<dbReference type="Proteomes" id="UP001589709">
    <property type="component" value="Unassembled WGS sequence"/>
</dbReference>
<dbReference type="InterPro" id="IPR036388">
    <property type="entry name" value="WH-like_DNA-bd_sf"/>
</dbReference>
<dbReference type="SUPFAM" id="SSF88946">
    <property type="entry name" value="Sigma2 domain of RNA polymerase sigma factors"/>
    <property type="match status" value="1"/>
</dbReference>
<accession>A0ABV5N605</accession>
<dbReference type="InterPro" id="IPR013324">
    <property type="entry name" value="RNA_pol_sigma_r3/r4-like"/>
</dbReference>
<dbReference type="Pfam" id="PF08281">
    <property type="entry name" value="Sigma70_r4_2"/>
    <property type="match status" value="1"/>
</dbReference>
<evidence type="ECO:0000259" key="8">
    <source>
        <dbReference type="Pfam" id="PF08281"/>
    </source>
</evidence>
<dbReference type="NCBIfam" id="TIGR02957">
    <property type="entry name" value="SigX4"/>
    <property type="match status" value="1"/>
</dbReference>
<evidence type="ECO:0000313" key="10">
    <source>
        <dbReference type="Proteomes" id="UP001589709"/>
    </source>
</evidence>
<evidence type="ECO:0000256" key="2">
    <source>
        <dbReference type="ARBA" id="ARBA00011344"/>
    </source>
</evidence>
<feature type="compositionally biased region" description="Pro residues" evidence="6">
    <location>
        <begin position="286"/>
        <end position="296"/>
    </location>
</feature>
<keyword evidence="10" id="KW-1185">Reference proteome</keyword>
<dbReference type="Gene3D" id="1.10.1740.10">
    <property type="match status" value="1"/>
</dbReference>
<dbReference type="InterPro" id="IPR007627">
    <property type="entry name" value="RNA_pol_sigma70_r2"/>
</dbReference>
<comment type="similarity">
    <text evidence="1">Belongs to the sigma-70 factor family. ECF subfamily.</text>
</comment>
<dbReference type="InterPro" id="IPR013325">
    <property type="entry name" value="RNA_pol_sigma_r2"/>
</dbReference>
<evidence type="ECO:0000313" key="9">
    <source>
        <dbReference type="EMBL" id="MFB9465719.1"/>
    </source>
</evidence>
<comment type="subunit">
    <text evidence="2">Interacts transiently with the RNA polymerase catalytic core formed by RpoA, RpoB, RpoC and RpoZ (2 alpha, 1 beta, 1 beta' and 1 omega subunit) to form the RNA polymerase holoenzyme that can initiate transcription.</text>
</comment>
<sequence>MSDAATDRATGTFLAHRDLLFTVAHEMLGSAADAEDVLQETWLRWVGADQAQVRDRRAHLVRITTRQALGRLRTVQRRREAYAGPWLPEPLLTAPAVARDAELAESASMALMLVLETLSPTERAVFVLREVFDVGHDEIAAAVGRSPVAVRRIAHRARRHVDARRPRRAVASGETGAVLESFRRAIETGDPEVLLDVLAPGVVLVSDGGGVEHAALRPVTGAEKVARMFVGGLHEIAGGLTAEPAVVNGNPAFLVRLDGAVDGVLALRVEDARITGLYYVRNPENRPMPPPRPPDPALRTSSRSG</sequence>
<dbReference type="NCBIfam" id="NF007214">
    <property type="entry name" value="PRK09636.1"/>
    <property type="match status" value="1"/>
</dbReference>
<comment type="caution">
    <text evidence="9">The sequence shown here is derived from an EMBL/GenBank/DDBJ whole genome shotgun (WGS) entry which is preliminary data.</text>
</comment>
<name>A0ABV5N605_9ACTN</name>
<dbReference type="NCBIfam" id="TIGR02937">
    <property type="entry name" value="sigma70-ECF"/>
    <property type="match status" value="1"/>
</dbReference>
<gene>
    <name evidence="9" type="ORF">ACFF45_24175</name>
</gene>
<dbReference type="Pfam" id="PF04542">
    <property type="entry name" value="Sigma70_r2"/>
    <property type="match status" value="1"/>
</dbReference>
<dbReference type="InterPro" id="IPR032710">
    <property type="entry name" value="NTF2-like_dom_sf"/>
</dbReference>
<dbReference type="EMBL" id="JBHMCY010000052">
    <property type="protein sequence ID" value="MFB9465719.1"/>
    <property type="molecule type" value="Genomic_DNA"/>
</dbReference>
<feature type="region of interest" description="Disordered" evidence="6">
    <location>
        <begin position="282"/>
        <end position="305"/>
    </location>
</feature>
<keyword evidence="3" id="KW-0805">Transcription regulation</keyword>
<evidence type="ECO:0000256" key="3">
    <source>
        <dbReference type="ARBA" id="ARBA00023015"/>
    </source>
</evidence>
<dbReference type="InterPro" id="IPR052704">
    <property type="entry name" value="ECF_Sigma-70_Domain"/>
</dbReference>
<dbReference type="PANTHER" id="PTHR30173">
    <property type="entry name" value="SIGMA 19 FACTOR"/>
    <property type="match status" value="1"/>
</dbReference>
<keyword evidence="4" id="KW-0731">Sigma factor</keyword>
<protein>
    <submittedName>
        <fullName evidence="9">RNA polymerase sigma-70 factor</fullName>
    </submittedName>
</protein>
<reference evidence="9 10" key="1">
    <citation type="submission" date="2024-09" db="EMBL/GenBank/DDBJ databases">
        <authorList>
            <person name="Sun Q."/>
            <person name="Mori K."/>
        </authorList>
    </citation>
    <scope>NUCLEOTIDE SEQUENCE [LARGE SCALE GENOMIC DNA]</scope>
    <source>
        <strain evidence="9 10">JCM 6917</strain>
    </source>
</reference>
<dbReference type="SUPFAM" id="SSF88659">
    <property type="entry name" value="Sigma3 and sigma4 domains of RNA polymerase sigma factors"/>
    <property type="match status" value="1"/>
</dbReference>
<dbReference type="SUPFAM" id="SSF54427">
    <property type="entry name" value="NTF2-like"/>
    <property type="match status" value="1"/>
</dbReference>
<dbReference type="Gene3D" id="1.10.10.10">
    <property type="entry name" value="Winged helix-like DNA-binding domain superfamily/Winged helix DNA-binding domain"/>
    <property type="match status" value="1"/>
</dbReference>
<feature type="domain" description="RNA polymerase sigma factor 70 region 4 type 2" evidence="8">
    <location>
        <begin position="109"/>
        <end position="160"/>
    </location>
</feature>
<keyword evidence="5" id="KW-0804">Transcription</keyword>
<evidence type="ECO:0000256" key="5">
    <source>
        <dbReference type="ARBA" id="ARBA00023163"/>
    </source>
</evidence>
<dbReference type="PANTHER" id="PTHR30173:SF36">
    <property type="entry name" value="ECF RNA POLYMERASE SIGMA FACTOR SIGJ"/>
    <property type="match status" value="1"/>
</dbReference>
<feature type="domain" description="RNA polymerase sigma-70 region 2" evidence="7">
    <location>
        <begin position="14"/>
        <end position="77"/>
    </location>
</feature>
<evidence type="ECO:0000256" key="4">
    <source>
        <dbReference type="ARBA" id="ARBA00023082"/>
    </source>
</evidence>
<proteinExistence type="inferred from homology"/>